<organism evidence="3 4">
    <name type="scientific">Jeongeupia naejangsanensis</name>
    <dbReference type="NCBI Taxonomy" id="613195"/>
    <lineage>
        <taxon>Bacteria</taxon>
        <taxon>Pseudomonadati</taxon>
        <taxon>Pseudomonadota</taxon>
        <taxon>Betaproteobacteria</taxon>
        <taxon>Neisseriales</taxon>
        <taxon>Chitinibacteraceae</taxon>
        <taxon>Jeongeupia</taxon>
    </lineage>
</organism>
<name>A0ABS2BH77_9NEIS</name>
<dbReference type="InterPro" id="IPR007684">
    <property type="entry name" value="Znf_Ogr/Delta"/>
</dbReference>
<sequence>MADQNKKPAPTCRRVIPSSRQGLGRDQHPRRYRPVRAPRAKISHATCPYCGWSLKTRSSRKQSELSTLRYLECSNFEGCGRRFRAVLEIISELRPDPNGRIRGGTALPVEHLLGREQMSLPLLPS</sequence>
<evidence type="ECO:0000256" key="1">
    <source>
        <dbReference type="SAM" id="MobiDB-lite"/>
    </source>
</evidence>
<feature type="region of interest" description="Disordered" evidence="1">
    <location>
        <begin position="1"/>
        <end position="36"/>
    </location>
</feature>
<dbReference type="Pfam" id="PF04606">
    <property type="entry name" value="Ogr_Delta"/>
    <property type="match status" value="1"/>
</dbReference>
<accession>A0ABS2BH77</accession>
<dbReference type="EMBL" id="JAESND010000001">
    <property type="protein sequence ID" value="MBM3114973.1"/>
    <property type="molecule type" value="Genomic_DNA"/>
</dbReference>
<dbReference type="Proteomes" id="UP000809431">
    <property type="component" value="Unassembled WGS sequence"/>
</dbReference>
<reference evidence="3 4" key="1">
    <citation type="submission" date="2021-01" db="EMBL/GenBank/DDBJ databases">
        <title>Draft Genome Sequence and Polyhydroxyalkanoate Biosynthetic Potential of Jeongeupia naejangsanensis Type Strain DSM 24253.</title>
        <authorList>
            <person name="Turrini P."/>
            <person name="Artuso I."/>
            <person name="Lugli G.A."/>
            <person name="Frangipani E."/>
            <person name="Ventura M."/>
            <person name="Visca P."/>
        </authorList>
    </citation>
    <scope>NUCLEOTIDE SEQUENCE [LARGE SCALE GENOMIC DNA]</scope>
    <source>
        <strain evidence="3 4">DSM 24253</strain>
    </source>
</reference>
<keyword evidence="4" id="KW-1185">Reference proteome</keyword>
<protein>
    <submittedName>
        <fullName evidence="3">Ogr/Delta-like zinc finger family protein</fullName>
    </submittedName>
</protein>
<proteinExistence type="predicted"/>
<comment type="caution">
    <text evidence="3">The sequence shown here is derived from an EMBL/GenBank/DDBJ whole genome shotgun (WGS) entry which is preliminary data.</text>
</comment>
<evidence type="ECO:0000313" key="4">
    <source>
        <dbReference type="Proteomes" id="UP000809431"/>
    </source>
</evidence>
<dbReference type="RefSeq" id="WP_203536627.1">
    <property type="nucleotide sequence ID" value="NZ_JAESND010000001.1"/>
</dbReference>
<gene>
    <name evidence="3" type="ORF">JMJ54_03950</name>
</gene>
<evidence type="ECO:0000259" key="2">
    <source>
        <dbReference type="Pfam" id="PF04606"/>
    </source>
</evidence>
<feature type="domain" description="Zinc finger Ogr/Delta-type" evidence="2">
    <location>
        <begin position="46"/>
        <end position="89"/>
    </location>
</feature>
<evidence type="ECO:0000313" key="3">
    <source>
        <dbReference type="EMBL" id="MBM3114973.1"/>
    </source>
</evidence>